<evidence type="ECO:0000313" key="2">
    <source>
        <dbReference type="Proteomes" id="UP000542342"/>
    </source>
</evidence>
<dbReference type="EMBL" id="JACEFB010000005">
    <property type="protein sequence ID" value="MBA2226234.1"/>
    <property type="molecule type" value="Genomic_DNA"/>
</dbReference>
<gene>
    <name evidence="1" type="ORF">H0921_08680</name>
</gene>
<sequence length="770" mass="81503">MRYLLRSWVRWLFSARSARTIRRSPALQVEALEDRTTPSVVGVKMIQDIATGSTASNPAYFTEVNGVVYFAATDSSGDRELWRTDGTTAGTYRVADINSNGSSNPINLTNVNGTLFFSADNGTSGRELWKFDGTTVSMVKDIRNGGGSDPRWLVNVNGTLFFTADDGTSGRELWKSDGTETNTVRVKDIREGASSDPRYLINLNGTLFFSADDGGLGRELWKSDGTDTGTQVVKDINSTIQSSAPDWLTVVGGTLFFTAEDGSHGRELWKSNGTEEGTVLVEDILPGSSSSSPQNLTNVNGMLFFSANDGSHGRELWKFDGTTASMVQDIHGSDGSYPAWLTPVNNMLFFVANDGTHGRELWMSNGTSNGTVLVKDINSSGSAGIMYLTNVNGTLFFVAEDDTHGIELWRSDGTTSGTVLVRDIRDGIGNSNPIRLANANNTLFFAADDGSQGVELWRTVVATTLTIISGDNQSTTVGTAFSSPLVVQVLDQFDEPMEDVPVTFTAPISGASATFSNDSNTITVTTGSNGQSSSGALSANTVAGSYQVQATSGSLTAVHFDLTNTPAAAAGLQIVSGNHQSTTVGTPFSNPLVVRLVDQYGNGVGDASVTFTAPTGGPGALFGGINAITVTTDNDGYAQVQAQANVVAGSYQVVVTTGSHLVQFNLHNVAGSLAQVVFRLQPPLEVNAGQPFRVQVQLRDQYGNAIRLANVAVRIVLQSGSGLSGTLVKQTSIYGLATFGDLVLSAPGRYRLVARLGNGLQVISRAIRVV</sequence>
<dbReference type="NCBIfam" id="TIGR04534">
    <property type="entry name" value="ELWxxDGT_rpt"/>
    <property type="match status" value="5"/>
</dbReference>
<protein>
    <submittedName>
        <fullName evidence="1">Hyalin</fullName>
    </submittedName>
</protein>
<dbReference type="SUPFAM" id="SSF49373">
    <property type="entry name" value="Invasin/intimin cell-adhesion fragments"/>
    <property type="match status" value="2"/>
</dbReference>
<organism evidence="1 2">
    <name type="scientific">Thermogemmata fonticola</name>
    <dbReference type="NCBI Taxonomy" id="2755323"/>
    <lineage>
        <taxon>Bacteria</taxon>
        <taxon>Pseudomonadati</taxon>
        <taxon>Planctomycetota</taxon>
        <taxon>Planctomycetia</taxon>
        <taxon>Gemmatales</taxon>
        <taxon>Gemmataceae</taxon>
        <taxon>Thermogemmata</taxon>
    </lineage>
</organism>
<accession>A0A7V8VDV1</accession>
<evidence type="ECO:0000313" key="1">
    <source>
        <dbReference type="EMBL" id="MBA2226234.1"/>
    </source>
</evidence>
<dbReference type="AlphaFoldDB" id="A0A7V8VDV1"/>
<dbReference type="InterPro" id="IPR008964">
    <property type="entry name" value="Invasin/intimin_cell_adhesion"/>
</dbReference>
<dbReference type="InterPro" id="IPR030916">
    <property type="entry name" value="ELWxxDGT_rpt"/>
</dbReference>
<dbReference type="RefSeq" id="WP_194537681.1">
    <property type="nucleotide sequence ID" value="NZ_JACEFB010000005.1"/>
</dbReference>
<reference evidence="1 2" key="1">
    <citation type="submission" date="2020-07" db="EMBL/GenBank/DDBJ databases">
        <title>Thermogemmata thermophila gen. nov., sp. nov., a novel moderate thermophilic planctomycete from a Kamchatka hot spring.</title>
        <authorList>
            <person name="Elcheninov A.G."/>
            <person name="Podosokorskaya O.A."/>
            <person name="Kovaleva O.L."/>
            <person name="Novikov A."/>
            <person name="Bonch-Osmolovskaya E.A."/>
            <person name="Toshchakov S.V."/>
            <person name="Kublanov I.V."/>
        </authorList>
    </citation>
    <scope>NUCLEOTIDE SEQUENCE [LARGE SCALE GENOMIC DNA]</scope>
    <source>
        <strain evidence="1 2">2918</strain>
    </source>
</reference>
<dbReference type="Gene3D" id="2.60.40.10">
    <property type="entry name" value="Immunoglobulins"/>
    <property type="match status" value="2"/>
</dbReference>
<dbReference type="SUPFAM" id="SSF82171">
    <property type="entry name" value="DPP6 N-terminal domain-like"/>
    <property type="match status" value="2"/>
</dbReference>
<name>A0A7V8VDV1_9BACT</name>
<proteinExistence type="predicted"/>
<dbReference type="Proteomes" id="UP000542342">
    <property type="component" value="Unassembled WGS sequence"/>
</dbReference>
<comment type="caution">
    <text evidence="1">The sequence shown here is derived from an EMBL/GenBank/DDBJ whole genome shotgun (WGS) entry which is preliminary data.</text>
</comment>
<keyword evidence="2" id="KW-1185">Reference proteome</keyword>
<dbReference type="InterPro" id="IPR013783">
    <property type="entry name" value="Ig-like_fold"/>
</dbReference>